<name>A0A919ERI6_STRFL</name>
<gene>
    <name evidence="1" type="ORF">GCM10017667_67660</name>
</gene>
<dbReference type="RefSeq" id="WP_190044135.1">
    <property type="nucleotide sequence ID" value="NZ_BNBE01000003.1"/>
</dbReference>
<dbReference type="AlphaFoldDB" id="A0A919ERI6"/>
<sequence>MPFFTHVQTADEAQALIADLAGTGLRRLDALGRHLGPVRLGLDPEHNEIWWAAPDREAWAVESTTPGQFLDLISERADPAWADEPLARADYQRILDTLIPSAGSTRHAGRLGARRDG</sequence>
<keyword evidence="2" id="KW-1185">Reference proteome</keyword>
<reference evidence="1" key="1">
    <citation type="journal article" date="2014" name="Int. J. Syst. Evol. Microbiol.">
        <title>Complete genome sequence of Corynebacterium casei LMG S-19264T (=DSM 44701T), isolated from a smear-ripened cheese.</title>
        <authorList>
            <consortium name="US DOE Joint Genome Institute (JGI-PGF)"/>
            <person name="Walter F."/>
            <person name="Albersmeier A."/>
            <person name="Kalinowski J."/>
            <person name="Ruckert C."/>
        </authorList>
    </citation>
    <scope>NUCLEOTIDE SEQUENCE</scope>
    <source>
        <strain evidence="1">JCM 4122</strain>
    </source>
</reference>
<organism evidence="1 2">
    <name type="scientific">Streptomyces filamentosus</name>
    <name type="common">Streptomyces roseosporus</name>
    <dbReference type="NCBI Taxonomy" id="67294"/>
    <lineage>
        <taxon>Bacteria</taxon>
        <taxon>Bacillati</taxon>
        <taxon>Actinomycetota</taxon>
        <taxon>Actinomycetes</taxon>
        <taxon>Kitasatosporales</taxon>
        <taxon>Streptomycetaceae</taxon>
        <taxon>Streptomyces</taxon>
    </lineage>
</organism>
<comment type="caution">
    <text evidence="1">The sequence shown here is derived from an EMBL/GenBank/DDBJ whole genome shotgun (WGS) entry which is preliminary data.</text>
</comment>
<accession>A0A919ERI6</accession>
<evidence type="ECO:0000313" key="2">
    <source>
        <dbReference type="Proteomes" id="UP000632849"/>
    </source>
</evidence>
<dbReference type="EMBL" id="BNBE01000003">
    <property type="protein sequence ID" value="GHG22320.1"/>
    <property type="molecule type" value="Genomic_DNA"/>
</dbReference>
<protein>
    <submittedName>
        <fullName evidence="1">Uncharacterized protein</fullName>
    </submittedName>
</protein>
<dbReference type="Proteomes" id="UP000632849">
    <property type="component" value="Unassembled WGS sequence"/>
</dbReference>
<reference evidence="1" key="2">
    <citation type="submission" date="2020-09" db="EMBL/GenBank/DDBJ databases">
        <authorList>
            <person name="Sun Q."/>
            <person name="Ohkuma M."/>
        </authorList>
    </citation>
    <scope>NUCLEOTIDE SEQUENCE</scope>
    <source>
        <strain evidence="1">JCM 4122</strain>
    </source>
</reference>
<evidence type="ECO:0000313" key="1">
    <source>
        <dbReference type="EMBL" id="GHG22320.1"/>
    </source>
</evidence>
<proteinExistence type="predicted"/>